<dbReference type="InterPro" id="IPR000322">
    <property type="entry name" value="Glyco_hydro_31_TIM"/>
</dbReference>
<proteinExistence type="inferred from homology"/>
<dbReference type="Gene3D" id="2.60.40.1180">
    <property type="entry name" value="Golgi alpha-mannosidase II"/>
    <property type="match status" value="2"/>
</dbReference>
<feature type="compositionally biased region" description="Low complexity" evidence="3">
    <location>
        <begin position="1624"/>
        <end position="1634"/>
    </location>
</feature>
<feature type="region of interest" description="Disordered" evidence="3">
    <location>
        <begin position="1550"/>
        <end position="1610"/>
    </location>
</feature>
<dbReference type="Proteomes" id="UP000650582">
    <property type="component" value="Unassembled WGS sequence"/>
</dbReference>
<feature type="domain" description="Glycoside hydrolase family 31 N-terminal" evidence="5">
    <location>
        <begin position="71"/>
        <end position="309"/>
    </location>
</feature>
<dbReference type="Gene3D" id="2.60.40.1760">
    <property type="entry name" value="glycosyl hydrolase (family 31)"/>
    <property type="match status" value="1"/>
</dbReference>
<dbReference type="InterPro" id="IPR048395">
    <property type="entry name" value="Glyco_hydro_31_C"/>
</dbReference>
<feature type="region of interest" description="Disordered" evidence="3">
    <location>
        <begin position="2192"/>
        <end position="2225"/>
    </location>
</feature>
<evidence type="ECO:0000259" key="5">
    <source>
        <dbReference type="Pfam" id="PF13802"/>
    </source>
</evidence>
<evidence type="ECO:0000313" key="7">
    <source>
        <dbReference type="EMBL" id="KAF8680008.1"/>
    </source>
</evidence>
<dbReference type="EMBL" id="JACYCC010000037">
    <property type="protein sequence ID" value="KAF8680008.1"/>
    <property type="molecule type" value="Genomic_DNA"/>
</dbReference>
<evidence type="ECO:0000256" key="1">
    <source>
        <dbReference type="ARBA" id="ARBA00007806"/>
    </source>
</evidence>
<dbReference type="SUPFAM" id="SSF51445">
    <property type="entry name" value="(Trans)glycosidases"/>
    <property type="match status" value="1"/>
</dbReference>
<feature type="domain" description="Glycosyl hydrolase family 31 C-terminal" evidence="6">
    <location>
        <begin position="786"/>
        <end position="902"/>
    </location>
</feature>
<protein>
    <submittedName>
        <fullName evidence="7">Glycosyl hydrolase 31 family</fullName>
    </submittedName>
</protein>
<gene>
    <name evidence="7" type="ORF">RHS04_03828</name>
</gene>
<feature type="region of interest" description="Disordered" evidence="3">
    <location>
        <begin position="1622"/>
        <end position="1676"/>
    </location>
</feature>
<dbReference type="Pfam" id="PF01055">
    <property type="entry name" value="Glyco_hydro_31_2nd"/>
    <property type="match status" value="1"/>
</dbReference>
<keyword evidence="2" id="KW-0175">Coiled coil</keyword>
<feature type="coiled-coil region" evidence="2">
    <location>
        <begin position="2376"/>
        <end position="2428"/>
    </location>
</feature>
<comment type="similarity">
    <text evidence="1">Belongs to the glycosyl hydrolase 31 family.</text>
</comment>
<organism evidence="7 8">
    <name type="scientific">Rhizoctonia solani</name>
    <dbReference type="NCBI Taxonomy" id="456999"/>
    <lineage>
        <taxon>Eukaryota</taxon>
        <taxon>Fungi</taxon>
        <taxon>Dikarya</taxon>
        <taxon>Basidiomycota</taxon>
        <taxon>Agaricomycotina</taxon>
        <taxon>Agaricomycetes</taxon>
        <taxon>Cantharellales</taxon>
        <taxon>Ceratobasidiaceae</taxon>
        <taxon>Rhizoctonia</taxon>
    </lineage>
</organism>
<dbReference type="Gene3D" id="2.120.10.70">
    <property type="entry name" value="Fucose-specific lectin"/>
    <property type="match status" value="1"/>
</dbReference>
<feature type="region of interest" description="Disordered" evidence="3">
    <location>
        <begin position="2034"/>
        <end position="2061"/>
    </location>
</feature>
<evidence type="ECO:0000256" key="2">
    <source>
        <dbReference type="SAM" id="Coils"/>
    </source>
</evidence>
<accession>A0A8H7LJH0</accession>
<evidence type="ECO:0000256" key="3">
    <source>
        <dbReference type="SAM" id="MobiDB-lite"/>
    </source>
</evidence>
<feature type="compositionally biased region" description="Pro residues" evidence="3">
    <location>
        <begin position="2045"/>
        <end position="2054"/>
    </location>
</feature>
<evidence type="ECO:0000313" key="8">
    <source>
        <dbReference type="Proteomes" id="UP000650582"/>
    </source>
</evidence>
<comment type="caution">
    <text evidence="7">The sequence shown here is derived from an EMBL/GenBank/DDBJ whole genome shotgun (WGS) entry which is preliminary data.</text>
</comment>
<feature type="compositionally biased region" description="Low complexity" evidence="3">
    <location>
        <begin position="1852"/>
        <end position="1863"/>
    </location>
</feature>
<dbReference type="InterPro" id="IPR017853">
    <property type="entry name" value="GH"/>
</dbReference>
<keyword evidence="7" id="KW-0378">Hydrolase</keyword>
<dbReference type="Pfam" id="PF13802">
    <property type="entry name" value="Gal_mutarotas_2"/>
    <property type="match status" value="1"/>
</dbReference>
<dbReference type="InterPro" id="IPR011013">
    <property type="entry name" value="Gal_mutarotase_sf_dom"/>
</dbReference>
<dbReference type="GO" id="GO:0030246">
    <property type="term" value="F:carbohydrate binding"/>
    <property type="evidence" value="ECO:0007669"/>
    <property type="project" value="InterPro"/>
</dbReference>
<dbReference type="Gene3D" id="3.20.20.80">
    <property type="entry name" value="Glycosidases"/>
    <property type="match status" value="2"/>
</dbReference>
<reference evidence="7" key="1">
    <citation type="submission" date="2020-09" db="EMBL/GenBank/DDBJ databases">
        <title>Comparative genome analyses of four rice-infecting Rhizoctonia solani isolates reveal extensive enrichment of homogalacturonan modification genes.</title>
        <authorList>
            <person name="Lee D.-Y."/>
            <person name="Jeon J."/>
            <person name="Kim K.-T."/>
            <person name="Cheong K."/>
            <person name="Song H."/>
            <person name="Choi G."/>
            <person name="Ko J."/>
            <person name="Opiyo S.O."/>
            <person name="Zuo S."/>
            <person name="Madhav S."/>
            <person name="Lee Y.-H."/>
            <person name="Wang G.-L."/>
        </authorList>
    </citation>
    <scope>NUCLEOTIDE SEQUENCE</scope>
    <source>
        <strain evidence="7">AG1-IA YN-7</strain>
    </source>
</reference>
<dbReference type="Pfam" id="PF21365">
    <property type="entry name" value="Glyco_hydro_31_3rd"/>
    <property type="match status" value="1"/>
</dbReference>
<evidence type="ECO:0000259" key="6">
    <source>
        <dbReference type="Pfam" id="PF21365"/>
    </source>
</evidence>
<dbReference type="InterPro" id="IPR013780">
    <property type="entry name" value="Glyco_hydro_b"/>
</dbReference>
<name>A0A8H7LJH0_9AGAM</name>
<sequence length="2803" mass="312285">MPYNKQSDPYRYIKAEDFFSDLDSKGGKPQWARVENVKLVTTSFDSKSAITNRACDHGLAFRDDNNKILLVQFIRPTVFRVRFNPRYTSVEQYSTWNSRNLVQDTLTDLISTLDRFERVSWEVFARDEGDLVVIESRPTLGANNQSGRAPATADPDGYYMQLRIRKRNFKIIALQPVGRSRSWEDDDLRSFGVCGPDETKYDIKVVWQTKPSGISYSDKATVIEVEKPGRARYLGFGEQGGRQLLKTKVIIDYFNYDNMTYSQVYNHGPLDSREPLYHSEPFWMEVSQHPGYKLKIASFVDNFSQVCLDIGSKDNSVFRVATRFNCMQLFVVAGTSISDVITSYTSIVGRPLLKPRYVLGYHQGCYGYDTPQKILEVVKAYRDSGFPLDGLHLDVDIQRNYKTFTVDPHVFPAPAKLFEDLRNQGVKCSTNITPFINGDDDHEYSTLQEALKYRYLVEDRRFVQDNGPQNANEDQYMLYRCGRKDEFQASDSNQEPRNHYDPEDRVWLSDTWNTGKPFRGGVWYGGSLGRPGYYPDLNRKEVRIWWGKQYDYLISLGLEFVWQDMTSPCMGASYGDMRSFPFRLWLSSDSIKSIKEKGPSDQQPRLPAIRIWSLYAFNLHKATYNGWNYNPRRKGKRNFIIGRGGFIGLHRYAGLWTGDNASRWDFLRVSVAQVLSLGLSGISISGADVGGFEPGSEGEQWANPELLMRWYCAYSLLPWFRNHYNGKSGKKLFQEPFRYAEKSHEAPEDERWMYLATLPICRYYVMLRYTLLQLLYDQMFDNLLTGLPIARSLIITNEQDSSLVGENSDFLDDEYMVGDDLLVAPILHPQGSEWDPVTRVVYLPRPNSWWQCNLRAEGPDSAVALGNEFKGGSLIPYDARLGLEECRIPYVTPMFIKFGAILPQIEPRMYAEDYQSKPNPITIHIYPGHTGPNRSYDLYLDDGVSRESAPTAKGLRIQQRLSINKLRERQTTDDDRKFSTDAFGDKQAEDVYWKETTHNHPPGQPKTITRTIELWTIHKHERFDPTLINGPVYRLFIWGESKCGEAFESAQWEDSVDTPISQRYYDKIKNAWIIELPIREVAEKDYILKCTYLAAGPTLDPKKGLWSGDSVAVTVMETNDWRLGNWMCSTLLDNQEHFIAHSIDTLAQNNESAFSEVAGNVGPCVEDGTDDGGLVAEEYQRLAIQLKLGNSATSDHGTIIDGKHLKIVVVGERGRMLDVNCRIGDQRPNNLCTTGPSRPQEWVWKDKGVVDTVHPYSKLAACTIERHNLACFFYQIPDGSIVMRRCRVKSEWEWERGFISVLSGKSEYPPQIGTNIVVQPSILRAGDDINLTLFYQTSSGHFAILKMTVRGEVKGPVFRGQLSFPSCTPFTALTSGSHFTISYITLETQEIWECTGTLTDDPGCELEENECYISAAQRMTLETPPTSNFLQMASHQTEQAIFYCILPNELRSIVWSSSRARRSYRFVRCGVADTPIALCGHLSTWSSQSILYVDVNGAVNIGQLEPPGSAGKIGVSGCFPIPVDSMRNVFSWGLPKSPDYPLELDVSRDQEVPNGGVDVPETGIAIAHPDPYHSPRPQPSAEPDLELLADPCPETSAEPDANPDSGPCGGIDAKPCPDLCAEPSFDSISDSSSDVSEDDLQRTDPSAEPSGPCPGPCPVDLSETYPESPAKPSEDCTLPCADPPSILRSNHVKTHVLIPARPLPPILALILTPALAPIRVMDLSRTPPLNVPVLPRLVLNRVLTLNLPLNSALVLVQNHVSTRVPTRVPIPVLVLVLTHVKVLVLNPVLIHVSSFPLNPPLIVLIALIAPTALRLIPDHPRVDSPSDPTPDSNAKPSPDPCPSACPEPDSEPPINSSSEPSPEACINPSDDSSTEICTDLFPDPYNGPCNGDADNDGINSQCDDENKDCDSERECVGDKTGICETQGLPQVERTACSPRGDEVCPEDDGLLREDQETDRECGSLCDDPDVSLRDPEGGLVCPEETLIYPGDITEFEPDACGAGSAPGGRDVPNGPINSDQPVVAPLSEGILPLDDEPSTPKLLTPKPPRLPQLPGPLRKAPLGDTNTSFLDVLYDRLQLISKPSSGRYVSLQVPARRLDQVSSMHVGAPSTDNGFNSSMMSEINFKLSDELFDVAKVVSGPNGKSLSREYQTLLYNLIPNPGTEVNKCLGTQRTVIRDCLARTRNHSLTSAISSGSTISSPVADVSRPGLLPVDGPGNHRRNISESTTLSLGDVTGRSSFRNGMSQGKITSLAQASTGASAMVSGGTRFKPLSCSSNAYTQDISSPAHTAFGSELPSVIHSSTFDYQRTRAEKELMAYLDVKTSSELLYDAKVVFRHLDRSSVDASELSLPVAMKPSDWYEASQTSWSVGEFSQDIVMLQSELNQKLSDMDSLTAQLVPFIHSDSGNHQELELEVQSSIKERDELRRDLEAEHSISVIATAQEQLLKQFSSDSSGTSLLGCVHSSPLNQLNGSDFNLKSVTDRLNAIRVIDRKVLSQTRSLTIKRARKTISTSVGPNLQLRSMLESKILEHQVLIEAHMKSMQLCSERYALNLRTSIAQVHLPYSNDPRWTIVNISTEIPNTTWRDSAVGFGLWAGYETSTTPGVETVKLDISLRVSLVNFDRRAWFKSEFMNHSGQLMRLPDSERWSEWPRDAQTSDEIVDRILHGSFEPRGSLPAVPAGFLLAKDILIKIHCPEQPGRITKKDLMDQAAGAHGVLCFEFASQASAHGNAGAMHINEYSDGIVFRLPEAQILGYVMQLTPPDVSIEYNSGIVESSIETIMDHVQYGQWALEITEDCMYNQGI</sequence>
<dbReference type="GO" id="GO:0004553">
    <property type="term" value="F:hydrolase activity, hydrolyzing O-glycosyl compounds"/>
    <property type="evidence" value="ECO:0007669"/>
    <property type="project" value="InterPro"/>
</dbReference>
<evidence type="ECO:0000259" key="4">
    <source>
        <dbReference type="Pfam" id="PF01055"/>
    </source>
</evidence>
<dbReference type="PANTHER" id="PTHR22762">
    <property type="entry name" value="ALPHA-GLUCOSIDASE"/>
    <property type="match status" value="1"/>
</dbReference>
<dbReference type="PANTHER" id="PTHR22762:SF120">
    <property type="entry name" value="HETEROGLYCAN GLUCOSIDASE 1"/>
    <property type="match status" value="1"/>
</dbReference>
<dbReference type="InterPro" id="IPR025887">
    <property type="entry name" value="Glyco_hydro_31_N_dom"/>
</dbReference>
<dbReference type="SUPFAM" id="SSF74650">
    <property type="entry name" value="Galactose mutarotase-like"/>
    <property type="match status" value="1"/>
</dbReference>
<feature type="region of interest" description="Disordered" evidence="3">
    <location>
        <begin position="1819"/>
        <end position="1878"/>
    </location>
</feature>
<feature type="region of interest" description="Disordered" evidence="3">
    <location>
        <begin position="1999"/>
        <end position="2020"/>
    </location>
</feature>
<feature type="domain" description="Glycoside hydrolase family 31 TIM barrel" evidence="4">
    <location>
        <begin position="352"/>
        <end position="777"/>
    </location>
</feature>
<dbReference type="CDD" id="cd14752">
    <property type="entry name" value="GH31_N"/>
    <property type="match status" value="1"/>
</dbReference>
<dbReference type="GO" id="GO:0005975">
    <property type="term" value="P:carbohydrate metabolic process"/>
    <property type="evidence" value="ECO:0007669"/>
    <property type="project" value="InterPro"/>
</dbReference>